<keyword evidence="6" id="KW-0539">Nucleus</keyword>
<comment type="subcellular location">
    <subcellularLocation>
        <location evidence="1">Nucleus</location>
    </subcellularLocation>
</comment>
<protein>
    <recommendedName>
        <fullName evidence="9">C2H2-type domain-containing protein</fullName>
    </recommendedName>
</protein>
<keyword evidence="5" id="KW-0862">Zinc</keyword>
<dbReference type="GO" id="GO:0005634">
    <property type="term" value="C:nucleus"/>
    <property type="evidence" value="ECO:0007669"/>
    <property type="project" value="UniProtKB-SubCell"/>
</dbReference>
<feature type="region of interest" description="Disordered" evidence="8">
    <location>
        <begin position="405"/>
        <end position="472"/>
    </location>
</feature>
<dbReference type="Gene3D" id="3.30.160.60">
    <property type="entry name" value="Classic Zinc Finger"/>
    <property type="match status" value="2"/>
</dbReference>
<keyword evidence="2" id="KW-0479">Metal-binding</keyword>
<evidence type="ECO:0000313" key="10">
    <source>
        <dbReference type="EMBL" id="OWZ15477.1"/>
    </source>
</evidence>
<dbReference type="SMART" id="SM00355">
    <property type="entry name" value="ZnF_C2H2"/>
    <property type="match status" value="5"/>
</dbReference>
<dbReference type="PROSITE" id="PS50157">
    <property type="entry name" value="ZINC_FINGER_C2H2_2"/>
    <property type="match status" value="1"/>
</dbReference>
<feature type="compositionally biased region" description="Basic and acidic residues" evidence="8">
    <location>
        <begin position="306"/>
        <end position="327"/>
    </location>
</feature>
<accession>A0A225WEM1</accession>
<dbReference type="STRING" id="4795.A0A225WEM1"/>
<keyword evidence="4 7" id="KW-0863">Zinc-finger</keyword>
<feature type="region of interest" description="Disordered" evidence="8">
    <location>
        <begin position="1"/>
        <end position="22"/>
    </location>
</feature>
<feature type="compositionally biased region" description="Low complexity" evidence="8">
    <location>
        <begin position="12"/>
        <end position="22"/>
    </location>
</feature>
<comment type="caution">
    <text evidence="10">The sequence shown here is derived from an EMBL/GenBank/DDBJ whole genome shotgun (WGS) entry which is preliminary data.</text>
</comment>
<dbReference type="Proteomes" id="UP000198211">
    <property type="component" value="Unassembled WGS sequence"/>
</dbReference>
<dbReference type="InterPro" id="IPR050888">
    <property type="entry name" value="ZnF_C2H2-type_TF"/>
</dbReference>
<feature type="domain" description="C2H2-type" evidence="9">
    <location>
        <begin position="75"/>
        <end position="102"/>
    </location>
</feature>
<evidence type="ECO:0000256" key="3">
    <source>
        <dbReference type="ARBA" id="ARBA00022737"/>
    </source>
</evidence>
<evidence type="ECO:0000256" key="5">
    <source>
        <dbReference type="ARBA" id="ARBA00022833"/>
    </source>
</evidence>
<evidence type="ECO:0000256" key="6">
    <source>
        <dbReference type="ARBA" id="ARBA00023242"/>
    </source>
</evidence>
<keyword evidence="3" id="KW-0677">Repeat</keyword>
<evidence type="ECO:0000256" key="2">
    <source>
        <dbReference type="ARBA" id="ARBA00022723"/>
    </source>
</evidence>
<evidence type="ECO:0000313" key="11">
    <source>
        <dbReference type="Proteomes" id="UP000198211"/>
    </source>
</evidence>
<reference evidence="11" key="1">
    <citation type="submission" date="2017-03" db="EMBL/GenBank/DDBJ databases">
        <title>Phytopthora megakarya and P. palmivora, two closely related causual agents of cacao black pod achieved similar genome size and gene model numbers by different mechanisms.</title>
        <authorList>
            <person name="Ali S."/>
            <person name="Shao J."/>
            <person name="Larry D.J."/>
            <person name="Kronmiller B."/>
            <person name="Shen D."/>
            <person name="Strem M.D."/>
            <person name="Melnick R.L."/>
            <person name="Guiltinan M.J."/>
            <person name="Tyler B.M."/>
            <person name="Meinhardt L.W."/>
            <person name="Bailey B.A."/>
        </authorList>
    </citation>
    <scope>NUCLEOTIDE SEQUENCE [LARGE SCALE GENOMIC DNA]</scope>
    <source>
        <strain evidence="11">zdho120</strain>
    </source>
</reference>
<dbReference type="AlphaFoldDB" id="A0A225WEM1"/>
<evidence type="ECO:0000259" key="9">
    <source>
        <dbReference type="PROSITE" id="PS50157"/>
    </source>
</evidence>
<name>A0A225WEM1_9STRA</name>
<feature type="region of interest" description="Disordered" evidence="8">
    <location>
        <begin position="305"/>
        <end position="361"/>
    </location>
</feature>
<dbReference type="GO" id="GO:0008270">
    <property type="term" value="F:zinc ion binding"/>
    <property type="evidence" value="ECO:0007669"/>
    <property type="project" value="UniProtKB-KW"/>
</dbReference>
<dbReference type="EMBL" id="NBNE01001115">
    <property type="protein sequence ID" value="OWZ15477.1"/>
    <property type="molecule type" value="Genomic_DNA"/>
</dbReference>
<organism evidence="10 11">
    <name type="scientific">Phytophthora megakarya</name>
    <dbReference type="NCBI Taxonomy" id="4795"/>
    <lineage>
        <taxon>Eukaryota</taxon>
        <taxon>Sar</taxon>
        <taxon>Stramenopiles</taxon>
        <taxon>Oomycota</taxon>
        <taxon>Peronosporomycetes</taxon>
        <taxon>Peronosporales</taxon>
        <taxon>Peronosporaceae</taxon>
        <taxon>Phytophthora</taxon>
    </lineage>
</organism>
<feature type="compositionally biased region" description="Basic and acidic residues" evidence="8">
    <location>
        <begin position="428"/>
        <end position="446"/>
    </location>
</feature>
<evidence type="ECO:0000256" key="4">
    <source>
        <dbReference type="ARBA" id="ARBA00022771"/>
    </source>
</evidence>
<gene>
    <name evidence="10" type="ORF">PHMEG_00010874</name>
</gene>
<dbReference type="OrthoDB" id="123399at2759"/>
<proteinExistence type="predicted"/>
<feature type="compositionally biased region" description="Basic and acidic residues" evidence="8">
    <location>
        <begin position="340"/>
        <end position="360"/>
    </location>
</feature>
<dbReference type="InterPro" id="IPR013087">
    <property type="entry name" value="Znf_C2H2_type"/>
</dbReference>
<evidence type="ECO:0000256" key="8">
    <source>
        <dbReference type="SAM" id="MobiDB-lite"/>
    </source>
</evidence>
<evidence type="ECO:0000256" key="7">
    <source>
        <dbReference type="PROSITE-ProRule" id="PRU00042"/>
    </source>
</evidence>
<keyword evidence="11" id="KW-1185">Reference proteome</keyword>
<sequence length="668" mass="74970">MLDAAATEESPPDTATSATSTESYKVGVEDKTCFKCGKVMQSRGALRLHLDRVYPCDMMKEERPRMAAPGDGATTTCNKCGKTFKTRNGLRLHVLKLTCDAPEVQAEMIRQHKESNRRGNKTCPKCHVTFSSGQGLRYHLNRVTPCDPNRSFTLEKQEKQDYQGDKTCPKCHVTFSSRQSLRLHVTRVIPCDAIKPSNSTPVSAFKCLKCQKIFSSSLKLRLHRNRQLSCDNVEPKQLNEGLIKTVTLSKSQAKGSLDEYLSMLGKKQRQPQQKHCQTSSDIADDENAKAAATIAASSSQCFTRKRSIDDSREEMSPISESIKRTRSETGSFAILSAQLSKRDPSPEPTQNKENERKTEHGGNILTDGCCCRKCVREWTRTMMKRLECLDDEVTTLRLLVKRGDNTPNVTKDVTKALPSEQAIADPNLKVKNELDANPEDPKDVTKHSNNQQQDIQSQSKPDPHARSIATNSTSKLLPVKPLEIALIEKYNHLNDQIITNERALEDSLAFLKEISQHDGTSTNSSELRTQLNELRIFIDVEKNKRDEAVATIIVQRWNTKRAEFRLLLENMAVKSKPNAEKAFHEDCAEIASQLEEKYKILAKLGGLIGTVGLNADQCSTSAMDGKIPKYAVETTAKSFLERQRDDIIMCLLRSSPRIYLLTKEKLPK</sequence>
<dbReference type="Pfam" id="PF00096">
    <property type="entry name" value="zf-C2H2"/>
    <property type="match status" value="1"/>
</dbReference>
<evidence type="ECO:0000256" key="1">
    <source>
        <dbReference type="ARBA" id="ARBA00004123"/>
    </source>
</evidence>
<dbReference type="PANTHER" id="PTHR24406">
    <property type="entry name" value="TRANSCRIPTIONAL REPRESSOR CTCFL-RELATED"/>
    <property type="match status" value="1"/>
</dbReference>
<feature type="compositionally biased region" description="Low complexity" evidence="8">
    <location>
        <begin position="448"/>
        <end position="459"/>
    </location>
</feature>